<dbReference type="OrthoDB" id="9215469at2759"/>
<evidence type="ECO:0000256" key="1">
    <source>
        <dbReference type="SAM" id="MobiDB-lite"/>
    </source>
</evidence>
<dbReference type="GO" id="GO:0007508">
    <property type="term" value="P:larval heart development"/>
    <property type="evidence" value="ECO:0007669"/>
    <property type="project" value="TreeGrafter"/>
</dbReference>
<dbReference type="GO" id="GO:0061343">
    <property type="term" value="P:cell adhesion involved in heart morphogenesis"/>
    <property type="evidence" value="ECO:0007669"/>
    <property type="project" value="TreeGrafter"/>
</dbReference>
<sequence>MDDRPRGFQCPELEGDDCDKDQLPGDPELVWDLLLQLEPYKSIEIDEINPRIFNGLTDVIAKLLSMGFEKFWESGKVPAGWKLVNIVLIFKKSEKEDPRNYRPVHLTSVPGKAMEKIVMIYIEKHVENNAVIGHSQHSFMRENSSLLNLISFNDKDTPLQLIRGRHLM</sequence>
<proteinExistence type="predicted"/>
<evidence type="ECO:0008006" key="4">
    <source>
        <dbReference type="Google" id="ProtNLM"/>
    </source>
</evidence>
<keyword evidence="3" id="KW-1185">Reference proteome</keyword>
<name>A0A3M0KGN5_HIRRU</name>
<comment type="caution">
    <text evidence="2">The sequence shown here is derived from an EMBL/GenBank/DDBJ whole genome shotgun (WGS) entry which is preliminary data.</text>
</comment>
<accession>A0A3M0KGN5</accession>
<dbReference type="PANTHER" id="PTHR33395:SF22">
    <property type="entry name" value="REVERSE TRANSCRIPTASE DOMAIN-CONTAINING PROTEIN"/>
    <property type="match status" value="1"/>
</dbReference>
<dbReference type="AlphaFoldDB" id="A0A3M0KGN5"/>
<organism evidence="2 3">
    <name type="scientific">Hirundo rustica rustica</name>
    <dbReference type="NCBI Taxonomy" id="333673"/>
    <lineage>
        <taxon>Eukaryota</taxon>
        <taxon>Metazoa</taxon>
        <taxon>Chordata</taxon>
        <taxon>Craniata</taxon>
        <taxon>Vertebrata</taxon>
        <taxon>Euteleostomi</taxon>
        <taxon>Archelosauria</taxon>
        <taxon>Archosauria</taxon>
        <taxon>Dinosauria</taxon>
        <taxon>Saurischia</taxon>
        <taxon>Theropoda</taxon>
        <taxon>Coelurosauria</taxon>
        <taxon>Aves</taxon>
        <taxon>Neognathae</taxon>
        <taxon>Neoaves</taxon>
        <taxon>Telluraves</taxon>
        <taxon>Australaves</taxon>
        <taxon>Passeriformes</taxon>
        <taxon>Sylvioidea</taxon>
        <taxon>Hirundinidae</taxon>
        <taxon>Hirundo</taxon>
    </lineage>
</organism>
<evidence type="ECO:0000313" key="3">
    <source>
        <dbReference type="Proteomes" id="UP000269221"/>
    </source>
</evidence>
<dbReference type="PANTHER" id="PTHR33395">
    <property type="entry name" value="TRANSCRIPTASE, PUTATIVE-RELATED-RELATED"/>
    <property type="match status" value="1"/>
</dbReference>
<dbReference type="GO" id="GO:0031012">
    <property type="term" value="C:extracellular matrix"/>
    <property type="evidence" value="ECO:0007669"/>
    <property type="project" value="TreeGrafter"/>
</dbReference>
<gene>
    <name evidence="2" type="ORF">DUI87_13209</name>
</gene>
<feature type="region of interest" description="Disordered" evidence="1">
    <location>
        <begin position="1"/>
        <end position="22"/>
    </location>
</feature>
<reference evidence="2 3" key="1">
    <citation type="submission" date="2018-07" db="EMBL/GenBank/DDBJ databases">
        <title>A high quality draft genome assembly of the barn swallow (H. rustica rustica).</title>
        <authorList>
            <person name="Formenti G."/>
            <person name="Chiara M."/>
            <person name="Poveda L."/>
            <person name="Francoijs K.-J."/>
            <person name="Bonisoli-Alquati A."/>
            <person name="Canova L."/>
            <person name="Gianfranceschi L."/>
            <person name="Horner D.S."/>
            <person name="Saino N."/>
        </authorList>
    </citation>
    <scope>NUCLEOTIDE SEQUENCE [LARGE SCALE GENOMIC DNA]</scope>
    <source>
        <strain evidence="2">Chelidonia</strain>
        <tissue evidence="2">Blood</tissue>
    </source>
</reference>
<protein>
    <recommendedName>
        <fullName evidence="4">Reverse transcriptase domain-containing protein</fullName>
    </recommendedName>
</protein>
<dbReference type="Proteomes" id="UP000269221">
    <property type="component" value="Unassembled WGS sequence"/>
</dbReference>
<dbReference type="STRING" id="333673.A0A3M0KGN5"/>
<dbReference type="EMBL" id="QRBI01000112">
    <property type="protein sequence ID" value="RMC10404.1"/>
    <property type="molecule type" value="Genomic_DNA"/>
</dbReference>
<evidence type="ECO:0000313" key="2">
    <source>
        <dbReference type="EMBL" id="RMC10404.1"/>
    </source>
</evidence>